<dbReference type="Pfam" id="PF09580">
    <property type="entry name" value="Spore_YhcN_YlaJ"/>
    <property type="match status" value="1"/>
</dbReference>
<keyword evidence="2" id="KW-0449">Lipoprotein</keyword>
<accession>A0AA95MKH9</accession>
<sequence>MNKKQWMIPLSALIIMGTAGCAKDNNRAGVNNSTNNSLRQVGYYSNENHPNNGNDLFRDNDGAITEMMDHTLGDEDKLSNEQKRRRLQTRDKNGNPINPTKPLASKDRNFFQRDDRFSTSDMNYHGHLNKNIRNTGVVTDPKFQDDFSNKIRDKVASINNVSDVRSVSYGNTIMVAVKLNDNRKAAATKRAIKNAVKPYADGKTVNVMIDEGAIGNDANKENHIQRNKGGR</sequence>
<evidence type="ECO:0000313" key="3">
    <source>
        <dbReference type="Proteomes" id="UP001178288"/>
    </source>
</evidence>
<gene>
    <name evidence="2" type="ORF">QNH39_19695</name>
</gene>
<dbReference type="KEGG" id="nnv:QNH39_19695"/>
<organism evidence="2 3">
    <name type="scientific">Neobacillus novalis</name>
    <dbReference type="NCBI Taxonomy" id="220687"/>
    <lineage>
        <taxon>Bacteria</taxon>
        <taxon>Bacillati</taxon>
        <taxon>Bacillota</taxon>
        <taxon>Bacilli</taxon>
        <taxon>Bacillales</taxon>
        <taxon>Bacillaceae</taxon>
        <taxon>Neobacillus</taxon>
    </lineage>
</organism>
<reference evidence="2" key="1">
    <citation type="submission" date="2023-05" db="EMBL/GenBank/DDBJ databases">
        <title>Comparative genomics of Bacillaceae isolates and their secondary metabolite potential.</title>
        <authorList>
            <person name="Song L."/>
            <person name="Nielsen L.J."/>
            <person name="Mohite O."/>
            <person name="Xu X."/>
            <person name="Weber T."/>
            <person name="Kovacs A.T."/>
        </authorList>
    </citation>
    <scope>NUCLEOTIDE SEQUENCE</scope>
    <source>
        <strain evidence="2">XLM17</strain>
    </source>
</reference>
<dbReference type="InterPro" id="IPR019076">
    <property type="entry name" value="Spore_lipoprot_YhcN/YlaJ-like"/>
</dbReference>
<dbReference type="PROSITE" id="PS51257">
    <property type="entry name" value="PROKAR_LIPOPROTEIN"/>
    <property type="match status" value="1"/>
</dbReference>
<dbReference type="EMBL" id="CP126114">
    <property type="protein sequence ID" value="WHY84857.1"/>
    <property type="molecule type" value="Genomic_DNA"/>
</dbReference>
<feature type="region of interest" description="Disordered" evidence="1">
    <location>
        <begin position="70"/>
        <end position="105"/>
    </location>
</feature>
<evidence type="ECO:0000313" key="2">
    <source>
        <dbReference type="EMBL" id="WHY84857.1"/>
    </source>
</evidence>
<dbReference type="AlphaFoldDB" id="A0AA95MKH9"/>
<name>A0AA95MKH9_9BACI</name>
<feature type="compositionally biased region" description="Basic and acidic residues" evidence="1">
    <location>
        <begin position="70"/>
        <end position="93"/>
    </location>
</feature>
<dbReference type="RefSeq" id="WP_066090454.1">
    <property type="nucleotide sequence ID" value="NZ_CP126114.1"/>
</dbReference>
<evidence type="ECO:0000256" key="1">
    <source>
        <dbReference type="SAM" id="MobiDB-lite"/>
    </source>
</evidence>
<proteinExistence type="predicted"/>
<protein>
    <submittedName>
        <fullName evidence="2">YhcN/YlaJ family sporulation lipoprotein</fullName>
    </submittedName>
</protein>
<keyword evidence="3" id="KW-1185">Reference proteome</keyword>
<dbReference type="Proteomes" id="UP001178288">
    <property type="component" value="Chromosome"/>
</dbReference>